<dbReference type="OrthoDB" id="372230at2157"/>
<dbReference type="RefSeq" id="WP_071933009.1">
    <property type="nucleotide sequence ID" value="NZ_CP016804.1"/>
</dbReference>
<accession>A0A1J1AC53</accession>
<dbReference type="KEGG" id="hhsr:HSR6_1001"/>
<dbReference type="Pfam" id="PF01025">
    <property type="entry name" value="GrpE"/>
    <property type="match status" value="1"/>
</dbReference>
<dbReference type="InterPro" id="IPR000740">
    <property type="entry name" value="GrpE"/>
</dbReference>
<dbReference type="GeneID" id="30417526"/>
<dbReference type="GO" id="GO:0042803">
    <property type="term" value="F:protein homodimerization activity"/>
    <property type="evidence" value="ECO:0007669"/>
    <property type="project" value="InterPro"/>
</dbReference>
<dbReference type="PRINTS" id="PR00773">
    <property type="entry name" value="GRPEPROTEIN"/>
</dbReference>
<keyword evidence="9" id="KW-1185">Reference proteome</keyword>
<dbReference type="Gene3D" id="3.90.20.20">
    <property type="match status" value="1"/>
</dbReference>
<name>A0A1J1AC53_9EURY</name>
<comment type="similarity">
    <text evidence="1 3 5">Belongs to the GrpE family.</text>
</comment>
<dbReference type="HAMAP" id="MF_01151">
    <property type="entry name" value="GrpE"/>
    <property type="match status" value="1"/>
</dbReference>
<dbReference type="SUPFAM" id="SSF58014">
    <property type="entry name" value="Coiled-coil domain of nucleotide exchange factor GrpE"/>
    <property type="match status" value="1"/>
</dbReference>
<keyword evidence="3" id="KW-0963">Cytoplasm</keyword>
<dbReference type="Gene3D" id="2.30.22.10">
    <property type="entry name" value="Head domain of nucleotide exchange factor GrpE"/>
    <property type="match status" value="1"/>
</dbReference>
<protein>
    <recommendedName>
        <fullName evidence="3 4">Protein GrpE</fullName>
    </recommendedName>
    <alternativeName>
        <fullName evidence="3">HSP-70 cofactor</fullName>
    </alternativeName>
</protein>
<feature type="region of interest" description="Disordered" evidence="7">
    <location>
        <begin position="1"/>
        <end position="27"/>
    </location>
</feature>
<gene>
    <name evidence="3" type="primary">grpE</name>
    <name evidence="8" type="ORF">HSR6_1001</name>
</gene>
<keyword evidence="3 4" id="KW-0346">Stress response</keyword>
<evidence type="ECO:0000256" key="1">
    <source>
        <dbReference type="ARBA" id="ARBA00009054"/>
    </source>
</evidence>
<evidence type="ECO:0000313" key="8">
    <source>
        <dbReference type="EMBL" id="APE95453.1"/>
    </source>
</evidence>
<feature type="coiled-coil region" evidence="6">
    <location>
        <begin position="45"/>
        <end position="93"/>
    </location>
</feature>
<evidence type="ECO:0000256" key="7">
    <source>
        <dbReference type="SAM" id="MobiDB-lite"/>
    </source>
</evidence>
<feature type="compositionally biased region" description="Acidic residues" evidence="7">
    <location>
        <begin position="1"/>
        <end position="20"/>
    </location>
</feature>
<dbReference type="GO" id="GO:0005737">
    <property type="term" value="C:cytoplasm"/>
    <property type="evidence" value="ECO:0007669"/>
    <property type="project" value="UniProtKB-SubCell"/>
</dbReference>
<dbReference type="GO" id="GO:0006457">
    <property type="term" value="P:protein folding"/>
    <property type="evidence" value="ECO:0007669"/>
    <property type="project" value="InterPro"/>
</dbReference>
<dbReference type="GO" id="GO:0000774">
    <property type="term" value="F:adenyl-nucleotide exchange factor activity"/>
    <property type="evidence" value="ECO:0007669"/>
    <property type="project" value="InterPro"/>
</dbReference>
<evidence type="ECO:0000256" key="5">
    <source>
        <dbReference type="RuleBase" id="RU004478"/>
    </source>
</evidence>
<comment type="function">
    <text evidence="3 4">Participates actively in the response to hyperosmotic and heat shock by preventing the aggregation of stress-denatured proteins, in association with DnaK and GrpE. It is the nucleotide exchange factor for DnaK and may function as a thermosensor. Unfolded proteins bind initially to DnaJ; upon interaction with the DnaJ-bound protein, DnaK hydrolyzes its bound ATP, resulting in the formation of a stable complex. GrpE releases ADP from DnaK; ATP binding to DnaK triggers the release of the substrate protein, thus completing the reaction cycle. Several rounds of ATP-dependent interactions between DnaJ, DnaK and GrpE are required for fully efficient folding.</text>
</comment>
<dbReference type="PANTHER" id="PTHR21237">
    <property type="entry name" value="GRPE PROTEIN"/>
    <property type="match status" value="1"/>
</dbReference>
<dbReference type="Proteomes" id="UP000186165">
    <property type="component" value="Chromosome"/>
</dbReference>
<keyword evidence="6" id="KW-0175">Coiled coil</keyword>
<comment type="subunit">
    <text evidence="3">Homodimer.</text>
</comment>
<evidence type="ECO:0000313" key="9">
    <source>
        <dbReference type="Proteomes" id="UP000186165"/>
    </source>
</evidence>
<evidence type="ECO:0000256" key="2">
    <source>
        <dbReference type="ARBA" id="ARBA00023186"/>
    </source>
</evidence>
<dbReference type="GO" id="GO:0051087">
    <property type="term" value="F:protein-folding chaperone binding"/>
    <property type="evidence" value="ECO:0007669"/>
    <property type="project" value="InterPro"/>
</dbReference>
<proteinExistence type="inferred from homology"/>
<dbReference type="InterPro" id="IPR009012">
    <property type="entry name" value="GrpE_head"/>
</dbReference>
<reference evidence="9" key="1">
    <citation type="submission" date="2016-08" db="EMBL/GenBank/DDBJ databases">
        <title>Discovery of first anaerobic lithoheterotrophic haloarchae widely represented in hypersaline habitats.</title>
        <authorList>
            <person name="Sorokin D.Y."/>
            <person name="Kublanov I.V."/>
            <person name="Roman P."/>
            <person name="Sinninghe Damste J.S."/>
            <person name="Golyshin P.N."/>
            <person name="Rojo D."/>
            <person name="Ciordia S."/>
            <person name="Mena Md.C."/>
            <person name="Ferrer M."/>
            <person name="Smedile F."/>
            <person name="Messina E."/>
            <person name="La Cono V."/>
            <person name="Yakimov M.M."/>
        </authorList>
    </citation>
    <scope>NUCLEOTIDE SEQUENCE [LARGE SCALE GENOMIC DNA]</scope>
    <source>
        <strain evidence="9">HSR6</strain>
    </source>
</reference>
<sequence>MSETEESPEEPTVEDGENSTETESLAGEDLIAAVASHDEELAESVGDLVDRVADLEDELETVESELETAEERLEHTRADFKNYKERAKRRQEEIKERATEDLVERLLEVRDNLGRALDEESGDTESLREGVDLTRKQFDRVLAEENVERIEPAVGADVDAQRHEVMMRVESEAPADTVASVYRPGYEMAGKILRPAQVTVSEGSEAEAAGDGESSA</sequence>
<dbReference type="PANTHER" id="PTHR21237:SF23">
    <property type="entry name" value="GRPE PROTEIN HOMOLOG, MITOCHONDRIAL"/>
    <property type="match status" value="1"/>
</dbReference>
<dbReference type="AlphaFoldDB" id="A0A1J1AC53"/>
<dbReference type="InterPro" id="IPR013805">
    <property type="entry name" value="GrpE_CC"/>
</dbReference>
<evidence type="ECO:0000256" key="4">
    <source>
        <dbReference type="RuleBase" id="RU000639"/>
    </source>
</evidence>
<dbReference type="SUPFAM" id="SSF51064">
    <property type="entry name" value="Head domain of nucleotide exchange factor GrpE"/>
    <property type="match status" value="1"/>
</dbReference>
<comment type="subcellular location">
    <subcellularLocation>
        <location evidence="3">Cytoplasm</location>
    </subcellularLocation>
</comment>
<dbReference type="EMBL" id="CP016804">
    <property type="protein sequence ID" value="APE95453.1"/>
    <property type="molecule type" value="Genomic_DNA"/>
</dbReference>
<keyword evidence="2 3" id="KW-0143">Chaperone</keyword>
<evidence type="ECO:0000256" key="3">
    <source>
        <dbReference type="HAMAP-Rule" id="MF_01151"/>
    </source>
</evidence>
<dbReference type="CDD" id="cd00446">
    <property type="entry name" value="GrpE"/>
    <property type="match status" value="1"/>
</dbReference>
<evidence type="ECO:0000256" key="6">
    <source>
        <dbReference type="SAM" id="Coils"/>
    </source>
</evidence>
<dbReference type="GO" id="GO:0051082">
    <property type="term" value="F:unfolded protein binding"/>
    <property type="evidence" value="ECO:0007669"/>
    <property type="project" value="TreeGrafter"/>
</dbReference>
<dbReference type="PROSITE" id="PS01071">
    <property type="entry name" value="GRPE"/>
    <property type="match status" value="1"/>
</dbReference>
<organism evidence="8 9">
    <name type="scientific">Halodesulfurarchaeum formicicum</name>
    <dbReference type="NCBI Taxonomy" id="1873524"/>
    <lineage>
        <taxon>Archaea</taxon>
        <taxon>Methanobacteriati</taxon>
        <taxon>Methanobacteriota</taxon>
        <taxon>Stenosarchaea group</taxon>
        <taxon>Halobacteria</taxon>
        <taxon>Halobacteriales</taxon>
        <taxon>Halobacteriaceae</taxon>
        <taxon>Halodesulfurarchaeum</taxon>
    </lineage>
</organism>